<dbReference type="InterPro" id="IPR006109">
    <property type="entry name" value="G3P_DH_NAD-dep_C"/>
</dbReference>
<dbReference type="Pfam" id="PF07479">
    <property type="entry name" value="NAD_Gly3P_dh_C"/>
    <property type="match status" value="2"/>
</dbReference>
<keyword evidence="3" id="KW-1185">Reference proteome</keyword>
<dbReference type="GO" id="GO:0006072">
    <property type="term" value="P:glycerol-3-phosphate metabolic process"/>
    <property type="evidence" value="ECO:0007669"/>
    <property type="project" value="InterPro"/>
</dbReference>
<dbReference type="Proteomes" id="UP000095280">
    <property type="component" value="Unplaced"/>
</dbReference>
<dbReference type="WBParaSite" id="maker-unitig_31539-snap-gene-0.2-mRNA-1">
    <property type="protein sequence ID" value="maker-unitig_31539-snap-gene-0.2-mRNA-1"/>
    <property type="gene ID" value="maker-unitig_31539-snap-gene-0.2"/>
</dbReference>
<feature type="domain" description="Glycerol-3-phosphate dehydrogenase NAD-dependent C-terminal" evidence="2">
    <location>
        <begin position="86"/>
        <end position="153"/>
    </location>
</feature>
<evidence type="ECO:0000313" key="3">
    <source>
        <dbReference type="Proteomes" id="UP000095280"/>
    </source>
</evidence>
<dbReference type="PANTHER" id="PTHR11728">
    <property type="entry name" value="GLYCEROL-3-PHOSPHATE DEHYDROGENASE"/>
    <property type="match status" value="1"/>
</dbReference>
<sequence>NEFSVEICGALKSIVATGARLLRRSGLRGQHKAAVIRLGFMEILRYVQRFYRLCWRDEAHTDQSCGMGDIISSWLQHQGSTHDGSGPLGMHDLVTTCYGGRNRKLGEAMVLTGKPLRQLEKEMLDGQRLQGPLIAAEVHRALQEEGPAATVPLMVASETRSDCRCSAANSGEPELPELQSRCNAPAQDDCVRHSFSHFAAHCQRLTASRIDLEELRERTPSPFLRNIEKMLRNFIVITAEKMRHSVWMLQLLLLLLWQPPCDCVSISRDKGS</sequence>
<name>A0A1I8FF70_9PLAT</name>
<evidence type="ECO:0000313" key="4">
    <source>
        <dbReference type="WBParaSite" id="maker-unitig_31539-snap-gene-0.2-mRNA-1"/>
    </source>
</evidence>
<organism evidence="3 4">
    <name type="scientific">Macrostomum lignano</name>
    <dbReference type="NCBI Taxonomy" id="282301"/>
    <lineage>
        <taxon>Eukaryota</taxon>
        <taxon>Metazoa</taxon>
        <taxon>Spiralia</taxon>
        <taxon>Lophotrochozoa</taxon>
        <taxon>Platyhelminthes</taxon>
        <taxon>Rhabditophora</taxon>
        <taxon>Macrostomorpha</taxon>
        <taxon>Macrostomida</taxon>
        <taxon>Macrostomidae</taxon>
        <taxon>Macrostomum</taxon>
    </lineage>
</organism>
<proteinExistence type="predicted"/>
<dbReference type="InterPro" id="IPR008927">
    <property type="entry name" value="6-PGluconate_DH-like_C_sf"/>
</dbReference>
<dbReference type="Gene3D" id="1.10.1040.10">
    <property type="entry name" value="N-(1-d-carboxylethyl)-l-norvaline Dehydrogenase, domain 2"/>
    <property type="match status" value="2"/>
</dbReference>
<evidence type="ECO:0000259" key="2">
    <source>
        <dbReference type="Pfam" id="PF07479"/>
    </source>
</evidence>
<dbReference type="GO" id="GO:0005829">
    <property type="term" value="C:cytosol"/>
    <property type="evidence" value="ECO:0007669"/>
    <property type="project" value="TreeGrafter"/>
</dbReference>
<dbReference type="AlphaFoldDB" id="A0A1I8FF70"/>
<accession>A0A1I8FF70</accession>
<feature type="domain" description="Glycerol-3-phosphate dehydrogenase NAD-dependent C-terminal" evidence="2">
    <location>
        <begin position="4"/>
        <end position="76"/>
    </location>
</feature>
<dbReference type="InterPro" id="IPR013328">
    <property type="entry name" value="6PGD_dom2"/>
</dbReference>
<reference evidence="4" key="1">
    <citation type="submission" date="2016-11" db="UniProtKB">
        <authorList>
            <consortium name="WormBaseParasite"/>
        </authorList>
    </citation>
    <scope>IDENTIFICATION</scope>
</reference>
<dbReference type="GO" id="GO:0047952">
    <property type="term" value="F:glycerol-3-phosphate dehydrogenase [NAD(P)+] activity"/>
    <property type="evidence" value="ECO:0007669"/>
    <property type="project" value="TreeGrafter"/>
</dbReference>
<protein>
    <submittedName>
        <fullName evidence="4">Peroxisomal membrane protein PEX16</fullName>
    </submittedName>
</protein>
<keyword evidence="1" id="KW-0520">NAD</keyword>
<dbReference type="GO" id="GO:0005975">
    <property type="term" value="P:carbohydrate metabolic process"/>
    <property type="evidence" value="ECO:0007669"/>
    <property type="project" value="InterPro"/>
</dbReference>
<evidence type="ECO:0000256" key="1">
    <source>
        <dbReference type="ARBA" id="ARBA00023027"/>
    </source>
</evidence>
<dbReference type="SUPFAM" id="SSF48179">
    <property type="entry name" value="6-phosphogluconate dehydrogenase C-terminal domain-like"/>
    <property type="match status" value="2"/>
</dbReference>
<dbReference type="PANTHER" id="PTHR11728:SF8">
    <property type="entry name" value="GLYCEROL-3-PHOSPHATE DEHYDROGENASE [NAD(+)]-RELATED"/>
    <property type="match status" value="1"/>
</dbReference>